<dbReference type="GO" id="GO:0034722">
    <property type="term" value="F:gamma-glutamyl-peptidase activity"/>
    <property type="evidence" value="ECO:0007669"/>
    <property type="project" value="UniProtKB-UniRule"/>
</dbReference>
<reference evidence="5" key="1">
    <citation type="submission" date="2021-01" db="EMBL/GenBank/DDBJ databases">
        <authorList>
            <person name="Corre E."/>
            <person name="Pelletier E."/>
            <person name="Niang G."/>
            <person name="Scheremetjew M."/>
            <person name="Finn R."/>
            <person name="Kale V."/>
            <person name="Holt S."/>
            <person name="Cochrane G."/>
            <person name="Meng A."/>
            <person name="Brown T."/>
            <person name="Cohen L."/>
        </authorList>
    </citation>
    <scope>NUCLEOTIDE SEQUENCE</scope>
    <source>
        <strain evidence="5">NY070348D</strain>
    </source>
</reference>
<organism evidence="5">
    <name type="scientific">Mucochytrium quahogii</name>
    <dbReference type="NCBI Taxonomy" id="96639"/>
    <lineage>
        <taxon>Eukaryota</taxon>
        <taxon>Sar</taxon>
        <taxon>Stramenopiles</taxon>
        <taxon>Bigyra</taxon>
        <taxon>Labyrinthulomycetes</taxon>
        <taxon>Thraustochytrida</taxon>
        <taxon>Thraustochytriidae</taxon>
        <taxon>Mucochytrium</taxon>
    </lineage>
</organism>
<dbReference type="EMBL" id="HBHK01000467">
    <property type="protein sequence ID" value="CAD9662339.1"/>
    <property type="molecule type" value="Transcribed_RNA"/>
</dbReference>
<evidence type="ECO:0000259" key="4">
    <source>
        <dbReference type="Pfam" id="PF00117"/>
    </source>
</evidence>
<evidence type="ECO:0000256" key="3">
    <source>
        <dbReference type="SAM" id="SignalP"/>
    </source>
</evidence>
<dbReference type="Pfam" id="PF00117">
    <property type="entry name" value="GATase"/>
    <property type="match status" value="1"/>
</dbReference>
<feature type="active site" evidence="2">
    <location>
        <position position="237"/>
    </location>
</feature>
<dbReference type="PANTHER" id="PTHR11315">
    <property type="entry name" value="PROTEASE FAMILY C26 GAMMA-GLUTAMYL HYDROLASE"/>
    <property type="match status" value="1"/>
</dbReference>
<dbReference type="GO" id="GO:0005773">
    <property type="term" value="C:vacuole"/>
    <property type="evidence" value="ECO:0007669"/>
    <property type="project" value="TreeGrafter"/>
</dbReference>
<keyword evidence="3" id="KW-0732">Signal</keyword>
<dbReference type="GO" id="GO:0046900">
    <property type="term" value="P:tetrahydrofolylpolyglutamate metabolic process"/>
    <property type="evidence" value="ECO:0007669"/>
    <property type="project" value="TreeGrafter"/>
</dbReference>
<accession>A0A7S2R6V1</accession>
<feature type="chain" id="PRO_5030706830" description="folate gamma-glutamyl hydrolase" evidence="3">
    <location>
        <begin position="21"/>
        <end position="293"/>
    </location>
</feature>
<sequence>MKWNILVTVFTLFFIATVSQEERRPIIGVLTQNYDGKRAQQFIRASMVDWLTQHGAIVVPIMAYDSYKEQLAQFNNLHGFVLPGSNGPGKGYARTYKRLLRWTIRASKSKKSKRKVMGAGFCWGFQRMANYIARRTVSRGSYVAQNTNLRVKYGSNKTKSDFRISTGLTDRLNKNLQNYRLTYNNHIHGVSPETMRNNKYLRRFYDVVYTSTTLGTGKEFVALMEAKTMPLYGFQFHPEVYSRNQNQRYANAYFGKFLVNEARKNILTRKPIHDPRTVQQVATKRAGLYRFGW</sequence>
<feature type="active site" description="Proton donor" evidence="1">
    <location>
        <position position="237"/>
    </location>
</feature>
<gene>
    <name evidence="5" type="ORF">QSP1433_LOCUS289</name>
</gene>
<name>A0A7S2R6V1_9STRA</name>
<dbReference type="PROSITE" id="PS51275">
    <property type="entry name" value="PEPTIDASE_C26_GGH"/>
    <property type="match status" value="1"/>
</dbReference>
<dbReference type="AlphaFoldDB" id="A0A7S2R6V1"/>
<comment type="catalytic activity">
    <reaction evidence="2">
        <text>(6S)-5,6,7,8-tetrahydrofolyl-(gamma-L-Glu)(n) + (n-1) H2O = (6S)-5,6,7,8-tetrahydrofolate + (n-1) L-glutamate</text>
        <dbReference type="Rhea" id="RHEA:56784"/>
        <dbReference type="Rhea" id="RHEA-COMP:14738"/>
        <dbReference type="ChEBI" id="CHEBI:15377"/>
        <dbReference type="ChEBI" id="CHEBI:29985"/>
        <dbReference type="ChEBI" id="CHEBI:57453"/>
        <dbReference type="ChEBI" id="CHEBI:141005"/>
        <dbReference type="EC" id="3.4.19.9"/>
    </reaction>
</comment>
<proteinExistence type="predicted"/>
<keyword evidence="2" id="KW-0378">Hydrolase</keyword>
<dbReference type="PANTHER" id="PTHR11315:SF0">
    <property type="entry name" value="FOLATE GAMMA-GLUTAMYL HYDROLASE"/>
    <property type="match status" value="1"/>
</dbReference>
<dbReference type="InterPro" id="IPR015527">
    <property type="entry name" value="Pept_C26_g-glut_hydrolase"/>
</dbReference>
<dbReference type="InterPro" id="IPR017926">
    <property type="entry name" value="GATASE"/>
</dbReference>
<feature type="signal peptide" evidence="3">
    <location>
        <begin position="1"/>
        <end position="20"/>
    </location>
</feature>
<evidence type="ECO:0000256" key="2">
    <source>
        <dbReference type="PROSITE-ProRule" id="PRU00607"/>
    </source>
</evidence>
<feature type="active site" description="Nucleophile" evidence="1 2">
    <location>
        <position position="122"/>
    </location>
</feature>
<dbReference type="InterPro" id="IPR029062">
    <property type="entry name" value="Class_I_gatase-like"/>
</dbReference>
<evidence type="ECO:0000256" key="1">
    <source>
        <dbReference type="PIRSR" id="PIRSR615527-1"/>
    </source>
</evidence>
<dbReference type="EC" id="3.4.19.9" evidence="2"/>
<feature type="domain" description="Glutamine amidotransferase" evidence="4">
    <location>
        <begin position="59"/>
        <end position="251"/>
    </location>
</feature>
<protein>
    <recommendedName>
        <fullName evidence="2">folate gamma-glutamyl hydrolase</fullName>
        <ecNumber evidence="2">3.4.19.9</ecNumber>
    </recommendedName>
</protein>
<dbReference type="SUPFAM" id="SSF52317">
    <property type="entry name" value="Class I glutamine amidotransferase-like"/>
    <property type="match status" value="1"/>
</dbReference>
<evidence type="ECO:0000313" key="5">
    <source>
        <dbReference type="EMBL" id="CAD9662339.1"/>
    </source>
</evidence>
<dbReference type="Gene3D" id="3.40.50.880">
    <property type="match status" value="1"/>
</dbReference>
<dbReference type="PROSITE" id="PS51273">
    <property type="entry name" value="GATASE_TYPE_1"/>
    <property type="match status" value="1"/>
</dbReference>